<accession>S0G3E4</accession>
<dbReference type="AlphaFoldDB" id="S0G3E4"/>
<evidence type="ECO:0000256" key="1">
    <source>
        <dbReference type="SAM" id="MobiDB-lite"/>
    </source>
</evidence>
<proteinExistence type="predicted"/>
<name>S0G3E4_9BACT</name>
<dbReference type="Proteomes" id="UP000014216">
    <property type="component" value="Unassembled WGS sequence"/>
</dbReference>
<sequence length="32" mass="3730">MDCFAETEDDRSETLDNEEETHAVLPRQTMSE</sequence>
<evidence type="ECO:0000313" key="2">
    <source>
        <dbReference type="EMBL" id="EMS81430.1"/>
    </source>
</evidence>
<dbReference type="EMBL" id="APJX01000001">
    <property type="protein sequence ID" value="EMS81430.1"/>
    <property type="molecule type" value="Genomic_DNA"/>
</dbReference>
<protein>
    <submittedName>
        <fullName evidence="2">Uncharacterized protein</fullName>
    </submittedName>
</protein>
<reference evidence="2 3" key="1">
    <citation type="journal article" date="2013" name="Genome Announc.">
        <title>Draft Genome Sequence of Desulfotignum phosphitoxidans DSM 13687 Strain FiPS-3.</title>
        <authorList>
            <person name="Poehlein A."/>
            <person name="Daniel R."/>
            <person name="Simeonova D.D."/>
        </authorList>
    </citation>
    <scope>NUCLEOTIDE SEQUENCE [LARGE SCALE GENOMIC DNA]</scope>
    <source>
        <strain evidence="2 3">DSM 13687</strain>
    </source>
</reference>
<feature type="compositionally biased region" description="Acidic residues" evidence="1">
    <location>
        <begin position="1"/>
        <end position="19"/>
    </location>
</feature>
<organism evidence="2 3">
    <name type="scientific">Desulfotignum phosphitoxidans DSM 13687</name>
    <dbReference type="NCBI Taxonomy" id="1286635"/>
    <lineage>
        <taxon>Bacteria</taxon>
        <taxon>Pseudomonadati</taxon>
        <taxon>Thermodesulfobacteriota</taxon>
        <taxon>Desulfobacteria</taxon>
        <taxon>Desulfobacterales</taxon>
        <taxon>Desulfobacteraceae</taxon>
        <taxon>Desulfotignum</taxon>
    </lineage>
</organism>
<comment type="caution">
    <text evidence="2">The sequence shown here is derived from an EMBL/GenBank/DDBJ whole genome shotgun (WGS) entry which is preliminary data.</text>
</comment>
<keyword evidence="3" id="KW-1185">Reference proteome</keyword>
<feature type="region of interest" description="Disordered" evidence="1">
    <location>
        <begin position="1"/>
        <end position="32"/>
    </location>
</feature>
<evidence type="ECO:0000313" key="3">
    <source>
        <dbReference type="Proteomes" id="UP000014216"/>
    </source>
</evidence>
<gene>
    <name evidence="2" type="ORF">Dpo_1c05710</name>
</gene>